<keyword evidence="7" id="KW-0378">Hydrolase</keyword>
<feature type="transmembrane region" description="Helical" evidence="14">
    <location>
        <begin position="520"/>
        <end position="539"/>
    </location>
</feature>
<feature type="transmembrane region" description="Helical" evidence="14">
    <location>
        <begin position="493"/>
        <end position="514"/>
    </location>
</feature>
<dbReference type="GO" id="GO:0008235">
    <property type="term" value="F:metalloexopeptidase activity"/>
    <property type="evidence" value="ECO:0007669"/>
    <property type="project" value="InterPro"/>
</dbReference>
<evidence type="ECO:0000313" key="18">
    <source>
        <dbReference type="Proteomes" id="UP001652628"/>
    </source>
</evidence>
<evidence type="ECO:0000256" key="3">
    <source>
        <dbReference type="ARBA" id="ARBA00010918"/>
    </source>
</evidence>
<dbReference type="PANTHER" id="PTHR12147:SF22">
    <property type="entry name" value="ENDOPLASMIC RETICULUM METALLOPEPTIDASE 1"/>
    <property type="match status" value="1"/>
</dbReference>
<keyword evidence="11" id="KW-0482">Metalloprotease</keyword>
<feature type="domain" description="Peptidase M28" evidence="15">
    <location>
        <begin position="150"/>
        <end position="344"/>
    </location>
</feature>
<keyword evidence="10 14" id="KW-1133">Transmembrane helix</keyword>
<dbReference type="PANTHER" id="PTHR12147">
    <property type="entry name" value="METALLOPEPTIDASE M28 FAMILY MEMBER"/>
    <property type="match status" value="1"/>
</dbReference>
<evidence type="ECO:0000256" key="12">
    <source>
        <dbReference type="ARBA" id="ARBA00023136"/>
    </source>
</evidence>
<dbReference type="SUPFAM" id="SSF53187">
    <property type="entry name" value="Zn-dependent exopeptidases"/>
    <property type="match status" value="1"/>
</dbReference>
<comment type="cofactor">
    <cofactor evidence="1">
        <name>Zn(2+)</name>
        <dbReference type="ChEBI" id="CHEBI:29105"/>
    </cofactor>
</comment>
<evidence type="ECO:0000256" key="2">
    <source>
        <dbReference type="ARBA" id="ARBA00004477"/>
    </source>
</evidence>
<evidence type="ECO:0000256" key="1">
    <source>
        <dbReference type="ARBA" id="ARBA00001947"/>
    </source>
</evidence>
<comment type="subcellular location">
    <subcellularLocation>
        <location evidence="2">Endoplasmic reticulum membrane</location>
        <topology evidence="2">Multi-pass membrane protein</topology>
    </subcellularLocation>
</comment>
<feature type="transmembrane region" description="Helical" evidence="14">
    <location>
        <begin position="460"/>
        <end position="481"/>
    </location>
</feature>
<keyword evidence="5 14" id="KW-0812">Transmembrane</keyword>
<dbReference type="Pfam" id="PF04389">
    <property type="entry name" value="Peptidase_M28"/>
    <property type="match status" value="1"/>
</dbReference>
<proteinExistence type="inferred from homology"/>
<dbReference type="GO" id="GO:0046872">
    <property type="term" value="F:metal ion binding"/>
    <property type="evidence" value="ECO:0007669"/>
    <property type="project" value="UniProtKB-KW"/>
</dbReference>
<keyword evidence="4" id="KW-0645">Protease</keyword>
<evidence type="ECO:0000256" key="9">
    <source>
        <dbReference type="ARBA" id="ARBA00022833"/>
    </source>
</evidence>
<dbReference type="Pfam" id="PF22248">
    <property type="entry name" value="ERMP1_C"/>
    <property type="match status" value="1"/>
</dbReference>
<evidence type="ECO:0000259" key="16">
    <source>
        <dbReference type="Pfam" id="PF22248"/>
    </source>
</evidence>
<evidence type="ECO:0000256" key="6">
    <source>
        <dbReference type="ARBA" id="ARBA00022723"/>
    </source>
</evidence>
<keyword evidence="6" id="KW-0479">Metal-binding</keyword>
<dbReference type="GO" id="GO:0006508">
    <property type="term" value="P:proteolysis"/>
    <property type="evidence" value="ECO:0007669"/>
    <property type="project" value="UniProtKB-KW"/>
</dbReference>
<feature type="transmembrane region" description="Helical" evidence="14">
    <location>
        <begin position="384"/>
        <end position="404"/>
    </location>
</feature>
<evidence type="ECO:0000256" key="11">
    <source>
        <dbReference type="ARBA" id="ARBA00023049"/>
    </source>
</evidence>
<keyword evidence="8" id="KW-0256">Endoplasmic reticulum</keyword>
<keyword evidence="9" id="KW-0862">Zinc</keyword>
<evidence type="ECO:0000256" key="13">
    <source>
        <dbReference type="ARBA" id="ARBA00023180"/>
    </source>
</evidence>
<evidence type="ECO:0000259" key="17">
    <source>
        <dbReference type="Pfam" id="PF22249"/>
    </source>
</evidence>
<dbReference type="AlphaFoldDB" id="A0AB39Z4J9"/>
<dbReference type="Proteomes" id="UP001652628">
    <property type="component" value="Chromosome 2R"/>
</dbReference>
<dbReference type="InterPro" id="IPR053974">
    <property type="entry name" value="ERMP1_1-A_TM"/>
</dbReference>
<dbReference type="RefSeq" id="XP_016928309.3">
    <property type="nucleotide sequence ID" value="XM_017072820.3"/>
</dbReference>
<name>A0AB39Z4J9_DROSZ</name>
<dbReference type="InterPro" id="IPR048024">
    <property type="entry name" value="Fxna-like_M28_dom"/>
</dbReference>
<feature type="domain" description="Endoplasmic reticulum metallopeptidase 1/1-A TM" evidence="17">
    <location>
        <begin position="419"/>
        <end position="630"/>
    </location>
</feature>
<dbReference type="InterPro" id="IPR045175">
    <property type="entry name" value="M28_fam"/>
</dbReference>
<comment type="similarity">
    <text evidence="3">Belongs to the peptidase M28 family.</text>
</comment>
<dbReference type="CDD" id="cd03875">
    <property type="entry name" value="M28_Fxna_like"/>
    <property type="match status" value="1"/>
</dbReference>
<keyword evidence="12 14" id="KW-0472">Membrane</keyword>
<dbReference type="GO" id="GO:0005789">
    <property type="term" value="C:endoplasmic reticulum membrane"/>
    <property type="evidence" value="ECO:0007669"/>
    <property type="project" value="UniProtKB-SubCell"/>
</dbReference>
<feature type="domain" description="Endoplasmic reticulum metallopeptidase 1-like C-terminal" evidence="16">
    <location>
        <begin position="647"/>
        <end position="869"/>
    </location>
</feature>
<evidence type="ECO:0000256" key="8">
    <source>
        <dbReference type="ARBA" id="ARBA00022824"/>
    </source>
</evidence>
<dbReference type="Gene3D" id="3.40.630.10">
    <property type="entry name" value="Zn peptidases"/>
    <property type="match status" value="1"/>
</dbReference>
<dbReference type="InterPro" id="IPR053973">
    <property type="entry name" value="ERMP1-like_C"/>
</dbReference>
<feature type="transmembrane region" description="Helical" evidence="14">
    <location>
        <begin position="416"/>
        <end position="440"/>
    </location>
</feature>
<dbReference type="GeneID" id="108008915"/>
<accession>A0AB39Z4J9</accession>
<keyword evidence="13" id="KW-0325">Glycoprotein</keyword>
<feature type="transmembrane region" description="Helical" evidence="14">
    <location>
        <begin position="590"/>
        <end position="610"/>
    </location>
</feature>
<gene>
    <name evidence="19" type="primary">LOC108008915</name>
</gene>
<feature type="transmembrane region" description="Helical" evidence="14">
    <location>
        <begin position="560"/>
        <end position="578"/>
    </location>
</feature>
<evidence type="ECO:0000313" key="19">
    <source>
        <dbReference type="RefSeq" id="XP_016928309.3"/>
    </source>
</evidence>
<sequence>MGDKDLLLSESLDSIESASTKKNVGIKSQIPKVPWYLDGGFVIFWASLFLTVVVPLFYRLPEANTLEDVGKGVFIAERAQENLYDFAKIGTKVVGSDGNENKTVQFILKELALIKENVLEDYFEMEIDHQLAYGSYVRGGAQYQYQAVQNIVVKITPKGSTSQNYLLVNSHFDSKPTSPSVGDAGHMIVTMMEVIRIITTSTEKLTHSIIFLFNGSEENSLQASDGFLTSHKWAPNCKVVINLDAAGSGCRELLFQTGPNNTWLVKYYKESAKHPFATTMAEEIFQTGIVPSDTDFAIFTDYGDIVGYDIGLVCNGFVYHTKYDQYDIIPRASIQNTGDNLLALAKALANAPELADTTETGKAVFFDFLGLFLVSYSAENGKTLNYAVAGVAIILVYVSLLRIADVSNVTPAQVQGWFVLILVLQVIAFVLGLALPIVVAYVFDKYGLSLTYFSTPALSIGLYVCPSLVGLALPSYIYLRLQKNEKITYAHQLQMALHGHAIVLSILGIAINYYGLRSTYIITWTLVFYVIPMALNLLSTLQDRGYSWTGILKLTQVVPFLYNSYLFYTFIVILTPMMGRFGQTTNPDLIISALAALGTILSMGFLILLINVSRRSGYILFALLAASAATIYIASSTDIGFPYRPKTNVERVYYLHVRRTFYEYDGTISKDESGYLFNFQDRRGSAPLLEAKVDLTGMVSMASDCTKYMMCGVPYPDSRYVKNRLNGTWLPREIPIEPATDEPLVLLNKTVLEDGKTVRFEFEIRFTDHSTLYIEPYVDATITKWSLLESYLSTTPPYYMFFTYGVDGSPLTVTIEIQKSNGDFNVPVCEIGVGRQFMHSSGDITAQEFAKTFPDSAVLIEWPADYHRYIF</sequence>
<dbReference type="InterPro" id="IPR007484">
    <property type="entry name" value="Peptidase_M28"/>
</dbReference>
<keyword evidence="18" id="KW-1185">Reference proteome</keyword>
<reference evidence="19" key="1">
    <citation type="submission" date="2025-08" db="UniProtKB">
        <authorList>
            <consortium name="RefSeq"/>
        </authorList>
    </citation>
    <scope>IDENTIFICATION</scope>
</reference>
<evidence type="ECO:0000256" key="7">
    <source>
        <dbReference type="ARBA" id="ARBA00022801"/>
    </source>
</evidence>
<evidence type="ECO:0000256" key="5">
    <source>
        <dbReference type="ARBA" id="ARBA00022692"/>
    </source>
</evidence>
<evidence type="ECO:0000256" key="4">
    <source>
        <dbReference type="ARBA" id="ARBA00022670"/>
    </source>
</evidence>
<dbReference type="Pfam" id="PF22249">
    <property type="entry name" value="ERMP1-TM"/>
    <property type="match status" value="1"/>
</dbReference>
<feature type="transmembrane region" description="Helical" evidence="14">
    <location>
        <begin position="617"/>
        <end position="635"/>
    </location>
</feature>
<protein>
    <submittedName>
        <fullName evidence="19">Endoplasmic reticulum metallopeptidase 1-like</fullName>
    </submittedName>
</protein>
<evidence type="ECO:0000256" key="14">
    <source>
        <dbReference type="SAM" id="Phobius"/>
    </source>
</evidence>
<evidence type="ECO:0000256" key="10">
    <source>
        <dbReference type="ARBA" id="ARBA00022989"/>
    </source>
</evidence>
<evidence type="ECO:0000259" key="15">
    <source>
        <dbReference type="Pfam" id="PF04389"/>
    </source>
</evidence>
<organism evidence="18 19">
    <name type="scientific">Drosophila suzukii</name>
    <name type="common">Spotted-wing drosophila fruit fly</name>
    <dbReference type="NCBI Taxonomy" id="28584"/>
    <lineage>
        <taxon>Eukaryota</taxon>
        <taxon>Metazoa</taxon>
        <taxon>Ecdysozoa</taxon>
        <taxon>Arthropoda</taxon>
        <taxon>Hexapoda</taxon>
        <taxon>Insecta</taxon>
        <taxon>Pterygota</taxon>
        <taxon>Neoptera</taxon>
        <taxon>Endopterygota</taxon>
        <taxon>Diptera</taxon>
        <taxon>Brachycera</taxon>
        <taxon>Muscomorpha</taxon>
        <taxon>Ephydroidea</taxon>
        <taxon>Drosophilidae</taxon>
        <taxon>Drosophila</taxon>
        <taxon>Sophophora</taxon>
    </lineage>
</organism>